<accession>A0ABS3VM47</accession>
<dbReference type="Proteomes" id="UP000823521">
    <property type="component" value="Unassembled WGS sequence"/>
</dbReference>
<reference evidence="2 3" key="1">
    <citation type="submission" date="2019-12" db="EMBL/GenBank/DDBJ databases">
        <title>Whole genome sequencing of endophytic Actinobacterium Micromonospora sp. MPMI6T.</title>
        <authorList>
            <person name="Evv R."/>
            <person name="Podile A.R."/>
        </authorList>
    </citation>
    <scope>NUCLEOTIDE SEQUENCE [LARGE SCALE GENOMIC DNA]</scope>
    <source>
        <strain evidence="2 3">MPMI6</strain>
    </source>
</reference>
<dbReference type="EMBL" id="WVUH01000029">
    <property type="protein sequence ID" value="MBO4205566.1"/>
    <property type="molecule type" value="Genomic_DNA"/>
</dbReference>
<comment type="caution">
    <text evidence="2">The sequence shown here is derived from an EMBL/GenBank/DDBJ whole genome shotgun (WGS) entry which is preliminary data.</text>
</comment>
<proteinExistence type="predicted"/>
<dbReference type="InterPro" id="IPR006121">
    <property type="entry name" value="HMA_dom"/>
</dbReference>
<dbReference type="CDD" id="cd00371">
    <property type="entry name" value="HMA"/>
    <property type="match status" value="1"/>
</dbReference>
<organism evidence="2 3">
    <name type="scientific">Micromonospora echinofusca</name>
    <dbReference type="NCBI Taxonomy" id="47858"/>
    <lineage>
        <taxon>Bacteria</taxon>
        <taxon>Bacillati</taxon>
        <taxon>Actinomycetota</taxon>
        <taxon>Actinomycetes</taxon>
        <taxon>Micromonosporales</taxon>
        <taxon>Micromonosporaceae</taxon>
        <taxon>Micromonospora</taxon>
    </lineage>
</organism>
<evidence type="ECO:0000313" key="2">
    <source>
        <dbReference type="EMBL" id="MBO4205566.1"/>
    </source>
</evidence>
<dbReference type="PROSITE" id="PS50846">
    <property type="entry name" value="HMA_2"/>
    <property type="match status" value="1"/>
</dbReference>
<dbReference type="InterPro" id="IPR036163">
    <property type="entry name" value="HMA_dom_sf"/>
</dbReference>
<dbReference type="SUPFAM" id="SSF55008">
    <property type="entry name" value="HMA, heavy metal-associated domain"/>
    <property type="match status" value="1"/>
</dbReference>
<dbReference type="Gene3D" id="3.30.70.100">
    <property type="match status" value="1"/>
</dbReference>
<keyword evidence="3" id="KW-1185">Reference proteome</keyword>
<feature type="domain" description="HMA" evidence="1">
    <location>
        <begin position="18"/>
        <end position="81"/>
    </location>
</feature>
<name>A0ABS3VM47_MICEH</name>
<evidence type="ECO:0000259" key="1">
    <source>
        <dbReference type="PROSITE" id="PS50846"/>
    </source>
</evidence>
<evidence type="ECO:0000313" key="3">
    <source>
        <dbReference type="Proteomes" id="UP000823521"/>
    </source>
</evidence>
<gene>
    <name evidence="2" type="ORF">GSF22_06005</name>
</gene>
<protein>
    <recommendedName>
        <fullName evidence="1">HMA domain-containing protein</fullName>
    </recommendedName>
</protein>
<sequence>MCVSCDTNSTRATPTTGEDRVFVVAGMSCQPCATRVDTAVRAVPGVTDVEVDLPTGRITVLGTADENQIRTAVTDAGYRITDPELSR</sequence>
<dbReference type="RefSeq" id="WP_244366355.1">
    <property type="nucleotide sequence ID" value="NZ_WVUH01000029.1"/>
</dbReference>
<dbReference type="Pfam" id="PF00403">
    <property type="entry name" value="HMA"/>
    <property type="match status" value="1"/>
</dbReference>